<comment type="subcellular location">
    <subcellularLocation>
        <location evidence="1">Membrane</location>
        <topology evidence="1">Multi-pass membrane protein</topology>
    </subcellularLocation>
</comment>
<evidence type="ECO:0000256" key="2">
    <source>
        <dbReference type="ARBA" id="ARBA00005887"/>
    </source>
</evidence>
<dbReference type="Proteomes" id="UP000681722">
    <property type="component" value="Unassembled WGS sequence"/>
</dbReference>
<feature type="domain" description="Ammonium transporter AmtB-like" evidence="9">
    <location>
        <begin position="2"/>
        <end position="116"/>
    </location>
</feature>
<keyword evidence="5 8" id="KW-1133">Transmembrane helix</keyword>
<dbReference type="GO" id="GO:0005886">
    <property type="term" value="C:plasma membrane"/>
    <property type="evidence" value="ECO:0007669"/>
    <property type="project" value="TreeGrafter"/>
</dbReference>
<dbReference type="Pfam" id="PF00909">
    <property type="entry name" value="Ammonium_transp"/>
    <property type="match status" value="1"/>
</dbReference>
<dbReference type="PANTHER" id="PTHR43029:SF10">
    <property type="entry name" value="AMMONIUM TRANSPORTER MEP2"/>
    <property type="match status" value="1"/>
</dbReference>
<evidence type="ECO:0000256" key="1">
    <source>
        <dbReference type="ARBA" id="ARBA00004141"/>
    </source>
</evidence>
<dbReference type="Gene3D" id="1.10.3430.10">
    <property type="entry name" value="Ammonium transporter AmtB like domains"/>
    <property type="match status" value="1"/>
</dbReference>
<organism evidence="10 12">
    <name type="scientific">Didymodactylos carnosus</name>
    <dbReference type="NCBI Taxonomy" id="1234261"/>
    <lineage>
        <taxon>Eukaryota</taxon>
        <taxon>Metazoa</taxon>
        <taxon>Spiralia</taxon>
        <taxon>Gnathifera</taxon>
        <taxon>Rotifera</taxon>
        <taxon>Eurotatoria</taxon>
        <taxon>Bdelloidea</taxon>
        <taxon>Philodinida</taxon>
        <taxon>Philodinidae</taxon>
        <taxon>Didymodactylos</taxon>
    </lineage>
</organism>
<name>A0A816GCB8_9BILA</name>
<evidence type="ECO:0000256" key="7">
    <source>
        <dbReference type="ARBA" id="ARBA00023177"/>
    </source>
</evidence>
<evidence type="ECO:0000256" key="6">
    <source>
        <dbReference type="ARBA" id="ARBA00023136"/>
    </source>
</evidence>
<evidence type="ECO:0000313" key="11">
    <source>
        <dbReference type="EMBL" id="CAF4650094.1"/>
    </source>
</evidence>
<reference evidence="10" key="1">
    <citation type="submission" date="2021-02" db="EMBL/GenBank/DDBJ databases">
        <authorList>
            <person name="Nowell W R."/>
        </authorList>
    </citation>
    <scope>NUCLEOTIDE SEQUENCE</scope>
</reference>
<feature type="transmembrane region" description="Helical" evidence="8">
    <location>
        <begin position="26"/>
        <end position="46"/>
    </location>
</feature>
<comment type="caution">
    <text evidence="10">The sequence shown here is derived from an EMBL/GenBank/DDBJ whole genome shotgun (WGS) entry which is preliminary data.</text>
</comment>
<evidence type="ECO:0000256" key="4">
    <source>
        <dbReference type="ARBA" id="ARBA00022692"/>
    </source>
</evidence>
<dbReference type="InterPro" id="IPR029020">
    <property type="entry name" value="Ammonium/urea_transptr"/>
</dbReference>
<dbReference type="EMBL" id="CAJNOQ010061573">
    <property type="protein sequence ID" value="CAF1672347.1"/>
    <property type="molecule type" value="Genomic_DNA"/>
</dbReference>
<evidence type="ECO:0000313" key="10">
    <source>
        <dbReference type="EMBL" id="CAF1672347.1"/>
    </source>
</evidence>
<dbReference type="OrthoDB" id="534912at2759"/>
<dbReference type="InterPro" id="IPR001905">
    <property type="entry name" value="Ammonium_transpt"/>
</dbReference>
<dbReference type="InterPro" id="IPR024041">
    <property type="entry name" value="NH4_transpt_AmtB-like_dom"/>
</dbReference>
<dbReference type="EMBL" id="CAJOBC010142299">
    <property type="protein sequence ID" value="CAF4650094.1"/>
    <property type="molecule type" value="Genomic_DNA"/>
</dbReference>
<gene>
    <name evidence="10" type="ORF">GPM918_LOCUS46357</name>
    <name evidence="11" type="ORF">SRO942_LOCUS50386</name>
</gene>
<evidence type="ECO:0000259" key="9">
    <source>
        <dbReference type="Pfam" id="PF00909"/>
    </source>
</evidence>
<dbReference type="AlphaFoldDB" id="A0A816GCB8"/>
<dbReference type="PANTHER" id="PTHR43029">
    <property type="entry name" value="AMMONIUM TRANSPORTER MEP2"/>
    <property type="match status" value="1"/>
</dbReference>
<evidence type="ECO:0000256" key="3">
    <source>
        <dbReference type="ARBA" id="ARBA00022448"/>
    </source>
</evidence>
<proteinExistence type="inferred from homology"/>
<evidence type="ECO:0000256" key="5">
    <source>
        <dbReference type="ARBA" id="ARBA00022989"/>
    </source>
</evidence>
<keyword evidence="7" id="KW-0924">Ammonia transport</keyword>
<protein>
    <recommendedName>
        <fullName evidence="9">Ammonium transporter AmtB-like domain-containing protein</fullName>
    </recommendedName>
</protein>
<dbReference type="SUPFAM" id="SSF111352">
    <property type="entry name" value="Ammonium transporter"/>
    <property type="match status" value="1"/>
</dbReference>
<sequence length="144" mass="15908">MGAAGGASVNMFLLVKKRFFHFDDTLDVFTCHGLGGAVGTFMTGLFCQNLVNNSVNGAFYGYPIQIWYQTLGILVTVVYSITCTLVILIPMHVIIGIKIKRRDQIRGIDNVAHGENWQIEVISTSSNTKTRKPKQQTNNPVTIS</sequence>
<keyword evidence="12" id="KW-1185">Reference proteome</keyword>
<dbReference type="Proteomes" id="UP000663829">
    <property type="component" value="Unassembled WGS sequence"/>
</dbReference>
<comment type="similarity">
    <text evidence="2">Belongs to the ammonia transporter channel (TC 1.A.11.2) family.</text>
</comment>
<keyword evidence="4 8" id="KW-0812">Transmembrane</keyword>
<accession>A0A816GCB8</accession>
<keyword evidence="6 8" id="KW-0472">Membrane</keyword>
<dbReference type="GO" id="GO:0008519">
    <property type="term" value="F:ammonium channel activity"/>
    <property type="evidence" value="ECO:0007669"/>
    <property type="project" value="InterPro"/>
</dbReference>
<keyword evidence="3" id="KW-0813">Transport</keyword>
<evidence type="ECO:0000313" key="12">
    <source>
        <dbReference type="Proteomes" id="UP000663829"/>
    </source>
</evidence>
<feature type="transmembrane region" description="Helical" evidence="8">
    <location>
        <begin position="66"/>
        <end position="97"/>
    </location>
</feature>
<evidence type="ECO:0000256" key="8">
    <source>
        <dbReference type="SAM" id="Phobius"/>
    </source>
</evidence>